<dbReference type="AlphaFoldDB" id="A0A512M787"/>
<keyword evidence="5" id="KW-1185">Reference proteome</keyword>
<keyword evidence="1" id="KW-0378">Hydrolase</keyword>
<dbReference type="InterPro" id="IPR050300">
    <property type="entry name" value="GDXG_lipolytic_enzyme"/>
</dbReference>
<dbReference type="PANTHER" id="PTHR48081">
    <property type="entry name" value="AB HYDROLASE SUPERFAMILY PROTEIN C4A8.06C"/>
    <property type="match status" value="1"/>
</dbReference>
<feature type="signal peptide" evidence="2">
    <location>
        <begin position="1"/>
        <end position="17"/>
    </location>
</feature>
<gene>
    <name evidence="4" type="ORF">BGE01nite_18880</name>
</gene>
<protein>
    <recommendedName>
        <fullName evidence="3">BD-FAE-like domain-containing protein</fullName>
    </recommendedName>
</protein>
<dbReference type="EMBL" id="BKAG01000011">
    <property type="protein sequence ID" value="GEP42597.1"/>
    <property type="molecule type" value="Genomic_DNA"/>
</dbReference>
<dbReference type="GO" id="GO:0016787">
    <property type="term" value="F:hydrolase activity"/>
    <property type="evidence" value="ECO:0007669"/>
    <property type="project" value="UniProtKB-KW"/>
</dbReference>
<organism evidence="4 5">
    <name type="scientific">Brevifollis gellanilyticus</name>
    <dbReference type="NCBI Taxonomy" id="748831"/>
    <lineage>
        <taxon>Bacteria</taxon>
        <taxon>Pseudomonadati</taxon>
        <taxon>Verrucomicrobiota</taxon>
        <taxon>Verrucomicrobiia</taxon>
        <taxon>Verrucomicrobiales</taxon>
        <taxon>Verrucomicrobiaceae</taxon>
    </lineage>
</organism>
<dbReference type="Pfam" id="PF20434">
    <property type="entry name" value="BD-FAE"/>
    <property type="match status" value="1"/>
</dbReference>
<evidence type="ECO:0000313" key="4">
    <source>
        <dbReference type="EMBL" id="GEP42597.1"/>
    </source>
</evidence>
<comment type="caution">
    <text evidence="4">The sequence shown here is derived from an EMBL/GenBank/DDBJ whole genome shotgun (WGS) entry which is preliminary data.</text>
</comment>
<feature type="chain" id="PRO_5021846837" description="BD-FAE-like domain-containing protein" evidence="2">
    <location>
        <begin position="18"/>
        <end position="298"/>
    </location>
</feature>
<proteinExistence type="predicted"/>
<dbReference type="InterPro" id="IPR029058">
    <property type="entry name" value="AB_hydrolase_fold"/>
</dbReference>
<feature type="domain" description="BD-FAE-like" evidence="3">
    <location>
        <begin position="44"/>
        <end position="255"/>
    </location>
</feature>
<evidence type="ECO:0000256" key="2">
    <source>
        <dbReference type="SAM" id="SignalP"/>
    </source>
</evidence>
<dbReference type="Gene3D" id="3.40.50.1820">
    <property type="entry name" value="alpha/beta hydrolase"/>
    <property type="match status" value="1"/>
</dbReference>
<evidence type="ECO:0000256" key="1">
    <source>
        <dbReference type="ARBA" id="ARBA00022801"/>
    </source>
</evidence>
<evidence type="ECO:0000313" key="5">
    <source>
        <dbReference type="Proteomes" id="UP000321577"/>
    </source>
</evidence>
<dbReference type="RefSeq" id="WP_146850197.1">
    <property type="nucleotide sequence ID" value="NZ_BKAG01000011.1"/>
</dbReference>
<accession>A0A512M787</accession>
<name>A0A512M787_9BACT</name>
<dbReference type="Proteomes" id="UP000321577">
    <property type="component" value="Unassembled WGS sequence"/>
</dbReference>
<dbReference type="InterPro" id="IPR049492">
    <property type="entry name" value="BD-FAE-like_dom"/>
</dbReference>
<keyword evidence="2" id="KW-0732">Signal</keyword>
<dbReference type="OrthoDB" id="9815425at2"/>
<reference evidence="4 5" key="1">
    <citation type="submission" date="2019-07" db="EMBL/GenBank/DDBJ databases">
        <title>Whole genome shotgun sequence of Brevifollis gellanilyticus NBRC 108608.</title>
        <authorList>
            <person name="Hosoyama A."/>
            <person name="Uohara A."/>
            <person name="Ohji S."/>
            <person name="Ichikawa N."/>
        </authorList>
    </citation>
    <scope>NUCLEOTIDE SEQUENCE [LARGE SCALE GENOMIC DNA]</scope>
    <source>
        <strain evidence="4 5">NBRC 108608</strain>
    </source>
</reference>
<sequence>MKTWFLLPLLISSVLQAQTAPKLPAPTFANVSYGAHERNVLDLWQAKSAQPTPLLIFIHGGGWAGGEKTDLPPKLLAYMLKAGISVASINYRYTKMALLPAPVHDAASAVQFLRSKGAEWNLDPQHIGVYGISAGATTSLWLAFHDDLADKNSADPIARLSTKPQVAVALSPQTCLEPQIIRQWTGDEVLKHPMIARAVGAKKLEEMEKPKPEWLVLLKEFSAINHVTADDPPVMVQNPRVDPLPAANQGIAIHHAIFGVKLKEKADAVGAKCILRLQDKPDATPDPESFLIDHLKAK</sequence>
<dbReference type="SUPFAM" id="SSF53474">
    <property type="entry name" value="alpha/beta-Hydrolases"/>
    <property type="match status" value="1"/>
</dbReference>
<evidence type="ECO:0000259" key="3">
    <source>
        <dbReference type="Pfam" id="PF20434"/>
    </source>
</evidence>